<reference evidence="1 2" key="1">
    <citation type="submission" date="2016-07" db="EMBL/GenBank/DDBJ databases">
        <title>Pervasive Adenine N6-methylation of Active Genes in Fungi.</title>
        <authorList>
            <consortium name="DOE Joint Genome Institute"/>
            <person name="Mondo S.J."/>
            <person name="Dannebaum R.O."/>
            <person name="Kuo R.C."/>
            <person name="Labutti K."/>
            <person name="Haridas S."/>
            <person name="Kuo A."/>
            <person name="Salamov A."/>
            <person name="Ahrendt S.R."/>
            <person name="Lipzen A."/>
            <person name="Sullivan W."/>
            <person name="Andreopoulos W.B."/>
            <person name="Clum A."/>
            <person name="Lindquist E."/>
            <person name="Daum C."/>
            <person name="Ramamoorthy G.K."/>
            <person name="Gryganskyi A."/>
            <person name="Culley D."/>
            <person name="Magnuson J.K."/>
            <person name="James T.Y."/>
            <person name="O'Malley M.A."/>
            <person name="Stajich J.E."/>
            <person name="Spatafora J.W."/>
            <person name="Visel A."/>
            <person name="Grigoriev I.V."/>
        </authorList>
    </citation>
    <scope>NUCLEOTIDE SEQUENCE [LARGE SCALE GENOMIC DNA]</scope>
    <source>
        <strain evidence="1 2">CBS 129021</strain>
    </source>
</reference>
<comment type="caution">
    <text evidence="1">The sequence shown here is derived from an EMBL/GenBank/DDBJ whole genome shotgun (WGS) entry which is preliminary data.</text>
</comment>
<accession>A0A1Y2DF36</accession>
<dbReference type="GeneID" id="63780661"/>
<dbReference type="AlphaFoldDB" id="A0A1Y2DF36"/>
<sequence length="200" mass="22232">MALNKIEAEFLVFEGGDIFQGQAIVSQPIVTIAAGTIAVSPNTTFNLSDANAVSLFNGLNTRVMQASHLRWLTHLLFGIVTWMNIGTFYRLPHLSECPLLELPNLRRVLVGFAYRWRDVAMVEGRYADVVEELRVDDSGDGAEVTAVTARSMREIHPIVELTVVTAVQATRPLMQALRQAGIEVAWGEIRSGITRRRDRV</sequence>
<gene>
    <name evidence="1" type="ORF">BCR38DRAFT_489865</name>
</gene>
<keyword evidence="2" id="KW-1185">Reference proteome</keyword>
<organism evidence="1 2">
    <name type="scientific">Pseudomassariella vexata</name>
    <dbReference type="NCBI Taxonomy" id="1141098"/>
    <lineage>
        <taxon>Eukaryota</taxon>
        <taxon>Fungi</taxon>
        <taxon>Dikarya</taxon>
        <taxon>Ascomycota</taxon>
        <taxon>Pezizomycotina</taxon>
        <taxon>Sordariomycetes</taxon>
        <taxon>Xylariomycetidae</taxon>
        <taxon>Amphisphaeriales</taxon>
        <taxon>Pseudomassariaceae</taxon>
        <taxon>Pseudomassariella</taxon>
    </lineage>
</organism>
<dbReference type="Proteomes" id="UP000193689">
    <property type="component" value="Unassembled WGS sequence"/>
</dbReference>
<dbReference type="InParanoid" id="A0A1Y2DF36"/>
<dbReference type="EMBL" id="MCFJ01000018">
    <property type="protein sequence ID" value="ORY57869.1"/>
    <property type="molecule type" value="Genomic_DNA"/>
</dbReference>
<dbReference type="OrthoDB" id="4629527at2759"/>
<proteinExistence type="predicted"/>
<name>A0A1Y2DF36_9PEZI</name>
<evidence type="ECO:0000313" key="2">
    <source>
        <dbReference type="Proteomes" id="UP000193689"/>
    </source>
</evidence>
<protein>
    <submittedName>
        <fullName evidence="1">Uncharacterized protein</fullName>
    </submittedName>
</protein>
<evidence type="ECO:0000313" key="1">
    <source>
        <dbReference type="EMBL" id="ORY57869.1"/>
    </source>
</evidence>
<dbReference type="RefSeq" id="XP_040710998.1">
    <property type="nucleotide sequence ID" value="XM_040864449.1"/>
</dbReference>